<dbReference type="PANTHER" id="PTHR33525:SF3">
    <property type="entry name" value="RIBONUCLEASE Y"/>
    <property type="match status" value="1"/>
</dbReference>
<protein>
    <recommendedName>
        <fullName evidence="2">HDOD domain-containing protein</fullName>
    </recommendedName>
</protein>
<dbReference type="PROSITE" id="PS51833">
    <property type="entry name" value="HDOD"/>
    <property type="match status" value="1"/>
</dbReference>
<evidence type="ECO:0000313" key="4">
    <source>
        <dbReference type="Proteomes" id="UP000619761"/>
    </source>
</evidence>
<dbReference type="Pfam" id="PF08668">
    <property type="entry name" value="HDOD"/>
    <property type="match status" value="1"/>
</dbReference>
<evidence type="ECO:0000313" key="3">
    <source>
        <dbReference type="EMBL" id="GGY67604.1"/>
    </source>
</evidence>
<dbReference type="PANTHER" id="PTHR33525">
    <property type="match status" value="1"/>
</dbReference>
<dbReference type="InterPro" id="IPR052340">
    <property type="entry name" value="RNase_Y/CdgJ"/>
</dbReference>
<feature type="region of interest" description="Disordered" evidence="1">
    <location>
        <begin position="1"/>
        <end position="23"/>
    </location>
</feature>
<dbReference type="EMBL" id="BMYZ01000001">
    <property type="protein sequence ID" value="GGY67604.1"/>
    <property type="molecule type" value="Genomic_DNA"/>
</dbReference>
<dbReference type="InterPro" id="IPR013976">
    <property type="entry name" value="HDOD"/>
</dbReference>
<accession>A0ABQ3AY52</accession>
<evidence type="ECO:0000256" key="1">
    <source>
        <dbReference type="SAM" id="MobiDB-lite"/>
    </source>
</evidence>
<name>A0ABQ3AY52_9GAMM</name>
<keyword evidence="4" id="KW-1185">Reference proteome</keyword>
<dbReference type="Gene3D" id="1.10.3210.10">
    <property type="entry name" value="Hypothetical protein af1432"/>
    <property type="match status" value="1"/>
</dbReference>
<gene>
    <name evidence="3" type="ORF">GCM10011613_09660</name>
</gene>
<feature type="compositionally biased region" description="Polar residues" evidence="1">
    <location>
        <begin position="1"/>
        <end position="19"/>
    </location>
</feature>
<evidence type="ECO:0000259" key="2">
    <source>
        <dbReference type="PROSITE" id="PS51833"/>
    </source>
</evidence>
<reference evidence="4" key="1">
    <citation type="journal article" date="2019" name="Int. J. Syst. Evol. Microbiol.">
        <title>The Global Catalogue of Microorganisms (GCM) 10K type strain sequencing project: providing services to taxonomists for standard genome sequencing and annotation.</title>
        <authorList>
            <consortium name="The Broad Institute Genomics Platform"/>
            <consortium name="The Broad Institute Genome Sequencing Center for Infectious Disease"/>
            <person name="Wu L."/>
            <person name="Ma J."/>
        </authorList>
    </citation>
    <scope>NUCLEOTIDE SEQUENCE [LARGE SCALE GENOMIC DNA]</scope>
    <source>
        <strain evidence="4">KCTC 32239</strain>
    </source>
</reference>
<feature type="domain" description="HDOD" evidence="2">
    <location>
        <begin position="50"/>
        <end position="235"/>
    </location>
</feature>
<dbReference type="RefSeq" id="WP_189416410.1">
    <property type="nucleotide sequence ID" value="NZ_BMYZ01000001.1"/>
</dbReference>
<dbReference type="SUPFAM" id="SSF109604">
    <property type="entry name" value="HD-domain/PDEase-like"/>
    <property type="match status" value="1"/>
</dbReference>
<comment type="caution">
    <text evidence="3">The sequence shown here is derived from an EMBL/GenBank/DDBJ whole genome shotgun (WGS) entry which is preliminary data.</text>
</comment>
<dbReference type="Proteomes" id="UP000619761">
    <property type="component" value="Unassembled WGS sequence"/>
</dbReference>
<proteinExistence type="predicted"/>
<organism evidence="3 4">
    <name type="scientific">Cellvibrio zantedeschiae</name>
    <dbReference type="NCBI Taxonomy" id="1237077"/>
    <lineage>
        <taxon>Bacteria</taxon>
        <taxon>Pseudomonadati</taxon>
        <taxon>Pseudomonadota</taxon>
        <taxon>Gammaproteobacteria</taxon>
        <taxon>Cellvibrionales</taxon>
        <taxon>Cellvibrionaceae</taxon>
        <taxon>Cellvibrio</taxon>
    </lineage>
</organism>
<sequence length="308" mass="34851">MPSYSDRSSQGNNFTSAQTSRREASDLYGQKEFYIYQSAIEKMQANDDQLPSLPIITLEIRKATSNPNVNLNHLSSLITKDPSLTAILMKHASSVFYRSIDKPKNLQDVINRLGLGAIENLTLSHSIKSLFVLRNHQLKTLYKQAWQRQTLKACMSYHLARTLHFPNPEDAIVASLLSEVGTLALLSALQDYDAPAAPTYKILCQHYSKHLGAILLAKWGVSPVFMDVLRKTGAWTQDTGRVLELVDIINLGLFHTIHYLQPQNDLMPLQEMAAFKKLNPQYAMLKHQRLSIIEENMGDILKLQKSFE</sequence>